<dbReference type="PANTHER" id="PTHR24221">
    <property type="entry name" value="ATP-BINDING CASSETTE SUB-FAMILY B"/>
    <property type="match status" value="1"/>
</dbReference>
<evidence type="ECO:0000256" key="5">
    <source>
        <dbReference type="ARBA" id="ARBA00022989"/>
    </source>
</evidence>
<keyword evidence="4" id="KW-0067">ATP-binding</keyword>
<evidence type="ECO:0000259" key="8">
    <source>
        <dbReference type="PROSITE" id="PS50893"/>
    </source>
</evidence>
<dbReference type="EMBL" id="BMMK01000036">
    <property type="protein sequence ID" value="GGM76105.1"/>
    <property type="molecule type" value="Genomic_DNA"/>
</dbReference>
<evidence type="ECO:0000256" key="4">
    <source>
        <dbReference type="ARBA" id="ARBA00022840"/>
    </source>
</evidence>
<dbReference type="Gene3D" id="3.40.50.300">
    <property type="entry name" value="P-loop containing nucleotide triphosphate hydrolases"/>
    <property type="match status" value="2"/>
</dbReference>
<feature type="transmembrane region" description="Helical" evidence="7">
    <location>
        <begin position="663"/>
        <end position="684"/>
    </location>
</feature>
<dbReference type="CDD" id="cd18584">
    <property type="entry name" value="ABC_6TM_AarD_CydD"/>
    <property type="match status" value="1"/>
</dbReference>
<reference evidence="10" key="2">
    <citation type="submission" date="2020-09" db="EMBL/GenBank/DDBJ databases">
        <authorList>
            <person name="Sun Q."/>
            <person name="Zhou Y."/>
        </authorList>
    </citation>
    <scope>NUCLEOTIDE SEQUENCE</scope>
    <source>
        <strain evidence="10">CGMCC 4.5737</strain>
    </source>
</reference>
<dbReference type="InterPro" id="IPR003439">
    <property type="entry name" value="ABC_transporter-like_ATP-bd"/>
</dbReference>
<evidence type="ECO:0000256" key="2">
    <source>
        <dbReference type="ARBA" id="ARBA00022692"/>
    </source>
</evidence>
<feature type="transmembrane region" description="Helical" evidence="7">
    <location>
        <begin position="148"/>
        <end position="166"/>
    </location>
</feature>
<feature type="transmembrane region" description="Helical" evidence="7">
    <location>
        <begin position="548"/>
        <end position="574"/>
    </location>
</feature>
<feature type="transmembrane region" description="Helical" evidence="7">
    <location>
        <begin position="690"/>
        <end position="710"/>
    </location>
</feature>
<dbReference type="InterPro" id="IPR014216">
    <property type="entry name" value="ABC_transptr_CydD"/>
</dbReference>
<keyword evidence="11" id="KW-1185">Reference proteome</keyword>
<evidence type="ECO:0000313" key="11">
    <source>
        <dbReference type="Proteomes" id="UP000637578"/>
    </source>
</evidence>
<dbReference type="GO" id="GO:0034775">
    <property type="term" value="P:glutathione transmembrane transport"/>
    <property type="evidence" value="ECO:0007669"/>
    <property type="project" value="InterPro"/>
</dbReference>
<evidence type="ECO:0000256" key="7">
    <source>
        <dbReference type="SAM" id="Phobius"/>
    </source>
</evidence>
<dbReference type="Proteomes" id="UP000637578">
    <property type="component" value="Unassembled WGS sequence"/>
</dbReference>
<dbReference type="InterPro" id="IPR014223">
    <property type="entry name" value="ABC_CydC/D"/>
</dbReference>
<reference evidence="10" key="1">
    <citation type="journal article" date="2014" name="Int. J. Syst. Evol. Microbiol.">
        <title>Complete genome sequence of Corynebacterium casei LMG S-19264T (=DSM 44701T), isolated from a smear-ripened cheese.</title>
        <authorList>
            <consortium name="US DOE Joint Genome Institute (JGI-PGF)"/>
            <person name="Walter F."/>
            <person name="Albersmeier A."/>
            <person name="Kalinowski J."/>
            <person name="Ruckert C."/>
        </authorList>
    </citation>
    <scope>NUCLEOTIDE SEQUENCE</scope>
    <source>
        <strain evidence="10">CGMCC 4.5737</strain>
    </source>
</reference>
<dbReference type="GO" id="GO:0016887">
    <property type="term" value="F:ATP hydrolysis activity"/>
    <property type="evidence" value="ECO:0007669"/>
    <property type="project" value="InterPro"/>
</dbReference>
<dbReference type="GO" id="GO:0140359">
    <property type="term" value="F:ABC-type transporter activity"/>
    <property type="evidence" value="ECO:0007669"/>
    <property type="project" value="InterPro"/>
</dbReference>
<keyword evidence="6 7" id="KW-0472">Membrane</keyword>
<comment type="subcellular location">
    <subcellularLocation>
        <location evidence="1">Cell membrane</location>
        <topology evidence="1">Multi-pass membrane protein</topology>
    </subcellularLocation>
</comment>
<dbReference type="PROSITE" id="PS50893">
    <property type="entry name" value="ABC_TRANSPORTER_2"/>
    <property type="match status" value="2"/>
</dbReference>
<dbReference type="Pfam" id="PF00005">
    <property type="entry name" value="ABC_tran"/>
    <property type="match status" value="2"/>
</dbReference>
<gene>
    <name evidence="10" type="ORF">GCM10012275_53530</name>
</gene>
<dbReference type="InterPro" id="IPR003593">
    <property type="entry name" value="AAA+_ATPase"/>
</dbReference>
<keyword evidence="2 7" id="KW-0812">Transmembrane</keyword>
<dbReference type="GO" id="GO:0042883">
    <property type="term" value="P:cysteine transport"/>
    <property type="evidence" value="ECO:0007669"/>
    <property type="project" value="InterPro"/>
</dbReference>
<keyword evidence="5 7" id="KW-1133">Transmembrane helix</keyword>
<dbReference type="CDD" id="cd03228">
    <property type="entry name" value="ABCC_MRP_Like"/>
    <property type="match status" value="2"/>
</dbReference>
<proteinExistence type="predicted"/>
<organism evidence="10 11">
    <name type="scientific">Longimycelium tulufanense</name>
    <dbReference type="NCBI Taxonomy" id="907463"/>
    <lineage>
        <taxon>Bacteria</taxon>
        <taxon>Bacillati</taxon>
        <taxon>Actinomycetota</taxon>
        <taxon>Actinomycetes</taxon>
        <taxon>Pseudonocardiales</taxon>
        <taxon>Pseudonocardiaceae</taxon>
        <taxon>Longimycelium</taxon>
    </lineage>
</organism>
<dbReference type="GO" id="GO:0045454">
    <property type="term" value="P:cell redox homeostasis"/>
    <property type="evidence" value="ECO:0007669"/>
    <property type="project" value="InterPro"/>
</dbReference>
<evidence type="ECO:0000313" key="10">
    <source>
        <dbReference type="EMBL" id="GGM76105.1"/>
    </source>
</evidence>
<feature type="domain" description="ABC transmembrane type-1" evidence="9">
    <location>
        <begin position="549"/>
        <end position="803"/>
    </location>
</feature>
<feature type="transmembrane region" description="Helical" evidence="7">
    <location>
        <begin position="43"/>
        <end position="63"/>
    </location>
</feature>
<evidence type="ECO:0000256" key="6">
    <source>
        <dbReference type="ARBA" id="ARBA00023136"/>
    </source>
</evidence>
<dbReference type="InterPro" id="IPR039421">
    <property type="entry name" value="Type_1_exporter"/>
</dbReference>
<dbReference type="NCBIfam" id="TIGR02857">
    <property type="entry name" value="CydD"/>
    <property type="match status" value="1"/>
</dbReference>
<dbReference type="AlphaFoldDB" id="A0A8J3FYZ4"/>
<dbReference type="GO" id="GO:0005524">
    <property type="term" value="F:ATP binding"/>
    <property type="evidence" value="ECO:0007669"/>
    <property type="project" value="UniProtKB-KW"/>
</dbReference>
<feature type="transmembrane region" description="Helical" evidence="7">
    <location>
        <begin position="122"/>
        <end position="142"/>
    </location>
</feature>
<feature type="transmembrane region" description="Helical" evidence="7">
    <location>
        <begin position="804"/>
        <end position="827"/>
    </location>
</feature>
<dbReference type="InterPro" id="IPR011527">
    <property type="entry name" value="ABC1_TM_dom"/>
</dbReference>
<feature type="transmembrane region" description="Helical" evidence="7">
    <location>
        <begin position="227"/>
        <end position="248"/>
    </location>
</feature>
<dbReference type="SUPFAM" id="SSF52540">
    <property type="entry name" value="P-loop containing nucleoside triphosphate hydrolases"/>
    <property type="match status" value="2"/>
</dbReference>
<dbReference type="Gene3D" id="1.20.1560.10">
    <property type="entry name" value="ABC transporter type 1, transmembrane domain"/>
    <property type="match status" value="2"/>
</dbReference>
<comment type="caution">
    <text evidence="10">The sequence shown here is derived from an EMBL/GenBank/DDBJ whole genome shotgun (WGS) entry which is preliminary data.</text>
</comment>
<feature type="domain" description="ABC transporter" evidence="8">
    <location>
        <begin position="861"/>
        <end position="1071"/>
    </location>
</feature>
<dbReference type="PANTHER" id="PTHR24221:SF590">
    <property type="entry name" value="COMPONENT LINKED WITH THE ASSEMBLY OF CYTOCHROME' TRANSPORT TRANSMEMBRANE ATP-BINDING PROTEIN ABC TRANSPORTER CYDD-RELATED"/>
    <property type="match status" value="1"/>
</dbReference>
<dbReference type="SUPFAM" id="SSF90123">
    <property type="entry name" value="ABC transporter transmembrane region"/>
    <property type="match status" value="2"/>
</dbReference>
<dbReference type="NCBIfam" id="TIGR02868">
    <property type="entry name" value="CydC"/>
    <property type="match status" value="1"/>
</dbReference>
<dbReference type="InterPro" id="IPR036640">
    <property type="entry name" value="ABC1_TM_sf"/>
</dbReference>
<protein>
    <submittedName>
        <fullName evidence="10">Thiol reductant ABC exporter subunit CydC</fullName>
    </submittedName>
</protein>
<dbReference type="GO" id="GO:0005886">
    <property type="term" value="C:plasma membrane"/>
    <property type="evidence" value="ECO:0007669"/>
    <property type="project" value="UniProtKB-SubCell"/>
</dbReference>
<evidence type="ECO:0000259" key="9">
    <source>
        <dbReference type="PROSITE" id="PS50929"/>
    </source>
</evidence>
<evidence type="ECO:0000256" key="3">
    <source>
        <dbReference type="ARBA" id="ARBA00022741"/>
    </source>
</evidence>
<dbReference type="PROSITE" id="PS50929">
    <property type="entry name" value="ABC_TM1F"/>
    <property type="match status" value="2"/>
</dbReference>
<feature type="transmembrane region" description="Helical" evidence="7">
    <location>
        <begin position="772"/>
        <end position="798"/>
    </location>
</feature>
<evidence type="ECO:0000256" key="1">
    <source>
        <dbReference type="ARBA" id="ARBA00004651"/>
    </source>
</evidence>
<dbReference type="InterPro" id="IPR027417">
    <property type="entry name" value="P-loop_NTPase"/>
</dbReference>
<sequence length="1072" mass="111115">MGAGAVLAGLTGAALIAQAWGLATALAAVVTRGVGTDALRGPVTVLAVAVVARAVLGWATEAVSARAAASAKEELRSALLDRALALGPEWISRSDRPDRGPAGLTAVATTGLDALDAYFTRYLPALVTAAVVPPFVGAWILAIDWVSAALVLVTVPLVPLFAILVGKFTEARAARAADATARLSGYLLELVRALPVLAAFGRAATQARTVRQVGEAHRTATMRTLRVAFLSALVLELIATLSVALVAVGIGMRLVSGELDLATGLLVLVLAPECYQPLRAAGAAHHASEDGLEAVRRVEEVLAEPEPDGGDAEPPRWRELRIEALRVRRRGGFAPDGLTVVARPGEVTRLDSPSGAGKSTTFAVLLGFAAPDSGRVTLDGVDLSTIDKTAWRRRVAWVSQRPAFSGGTVADELALAVTDRSGGASLSEAELRAVLAEAAAEHLLDRRVDQLSTGERQRVAVARALLRVCHGAELLLLDEPTAHLDPATAGRVSAAVQRAAESGAAVILASHRSASPVAEPEHEQAVPEVSEVDTPARVPLLRLLDRRLLAGAGLGALAVASGVGLTAVAAWLIARASQQPPILTLTVAIVAVRTFGLSKGVLRYLERLVSHDGAFRLAERLRLGLWETLVRLGPARTARLRRADGLQRLVADTDAVRDLVPRVLLPPMTALVLAIGAVVLETWVLPSAGLVLAVALLVAGIGAPLVALAVERRASTVLAAGRRKVAAGVLGLLDAAPDLIASGAHRVRRTELASADAELAARSRRQAVGTGAATAVIVAATGGAALVNTVLAASAVAAGQLDPVLAPLLSLVPLAVVEAVAGLPLAAQLSGSLRAAHGRVAALSAQPGAQRGSERTEHRGVRLADVEVRWPGAVEPALRGVDLDLPDGARVAVVGPSGAGKSTLFALLLGFLVPERGRAELPGRVAWCPQEPMLVSTTIRENLRLGDPRAGDDDLRWALRAAQLFGWTERLDELVGTGGATVSGGEAHRLAIARTLLRARECDLVLLDEPTAHLDVETADALLAELRRVLDGRTVLHITHRPEEAEAADFVVEVTGGRVSAAAAQGTGLSLA</sequence>
<accession>A0A8J3FYZ4</accession>
<keyword evidence="3" id="KW-0547">Nucleotide-binding</keyword>
<dbReference type="Pfam" id="PF00664">
    <property type="entry name" value="ABC_membrane"/>
    <property type="match status" value="1"/>
</dbReference>
<dbReference type="SMART" id="SM00382">
    <property type="entry name" value="AAA"/>
    <property type="match status" value="2"/>
</dbReference>
<feature type="domain" description="ABC transporter" evidence="8">
    <location>
        <begin position="320"/>
        <end position="553"/>
    </location>
</feature>
<feature type="domain" description="ABC transmembrane type-1" evidence="9">
    <location>
        <begin position="3"/>
        <end position="282"/>
    </location>
</feature>
<name>A0A8J3FYZ4_9PSEU</name>